<evidence type="ECO:0000256" key="3">
    <source>
        <dbReference type="ARBA" id="ARBA00048462"/>
    </source>
</evidence>
<protein>
    <recommendedName>
        <fullName evidence="4">Malonyl CoA-acyl carrier protein transacylase</fullName>
        <ecNumber evidence="4">2.3.1.39</ecNumber>
    </recommendedName>
</protein>
<dbReference type="PANTHER" id="PTHR42681:SF1">
    <property type="entry name" value="MALONYL-COA-ACYL CARRIER PROTEIN TRANSACYLASE, MITOCHONDRIAL"/>
    <property type="match status" value="1"/>
</dbReference>
<dbReference type="Gene3D" id="3.40.366.10">
    <property type="entry name" value="Malonyl-Coenzyme A Acyl Carrier Protein, domain 2"/>
    <property type="match status" value="1"/>
</dbReference>
<sequence>MSQSPLSGQGNSEAERSPAPLLYAVVFPGQGAQYTGMGASLFETADAAKHVYLEAEQWSALPIREVSFQEDPAGRLNDTAYTQPSLLAASLAAWEAFREAVPSLPAYMAGHSAGEYAALAAAGVLSRADAFRLITERGRLMSGMQRGAMAAIKDASAETVERLCRQAVVPGGVLVPANRNSPVQTVVSGDAESVDALLELAFDEDITVIPLAVSGAFHSPLMAPAARAFSPALERALFHRGRVPVVSNVTARPEESGAWSGLLREQITSPVLWEASIRYLLGQGIRLFIELGPGQVLSRLIRAIEPEAVTLQVQDAETLRLATEHLQSEFREELV</sequence>
<dbReference type="RefSeq" id="WP_341416377.1">
    <property type="nucleotide sequence ID" value="NZ_JBBPCC010000009.1"/>
</dbReference>
<name>A0ABU9DK85_9BACL</name>
<keyword evidence="7" id="KW-1185">Reference proteome</keyword>
<dbReference type="SUPFAM" id="SSF55048">
    <property type="entry name" value="Probable ACP-binding domain of malonyl-CoA ACP transacylase"/>
    <property type="match status" value="1"/>
</dbReference>
<evidence type="ECO:0000259" key="5">
    <source>
        <dbReference type="SMART" id="SM00827"/>
    </source>
</evidence>
<dbReference type="EMBL" id="JBBPCC010000009">
    <property type="protein sequence ID" value="MEK8129276.1"/>
    <property type="molecule type" value="Genomic_DNA"/>
</dbReference>
<evidence type="ECO:0000313" key="7">
    <source>
        <dbReference type="Proteomes" id="UP001469365"/>
    </source>
</evidence>
<dbReference type="Proteomes" id="UP001469365">
    <property type="component" value="Unassembled WGS sequence"/>
</dbReference>
<dbReference type="InterPro" id="IPR016035">
    <property type="entry name" value="Acyl_Trfase/lysoPLipase"/>
</dbReference>
<evidence type="ECO:0000256" key="2">
    <source>
        <dbReference type="ARBA" id="ARBA00023315"/>
    </source>
</evidence>
<keyword evidence="2 4" id="KW-0012">Acyltransferase</keyword>
<comment type="caution">
    <text evidence="6">The sequence shown here is derived from an EMBL/GenBank/DDBJ whole genome shotgun (WGS) entry which is preliminary data.</text>
</comment>
<evidence type="ECO:0000256" key="4">
    <source>
        <dbReference type="PIRNR" id="PIRNR000446"/>
    </source>
</evidence>
<feature type="domain" description="Malonyl-CoA:ACP transacylase (MAT)" evidence="5">
    <location>
        <begin position="26"/>
        <end position="316"/>
    </location>
</feature>
<keyword evidence="1 4" id="KW-0808">Transferase</keyword>
<dbReference type="GO" id="GO:0004314">
    <property type="term" value="F:[acyl-carrier-protein] S-malonyltransferase activity"/>
    <property type="evidence" value="ECO:0007669"/>
    <property type="project" value="UniProtKB-EC"/>
</dbReference>
<dbReference type="InterPro" id="IPR014043">
    <property type="entry name" value="Acyl_transferase_dom"/>
</dbReference>
<dbReference type="InterPro" id="IPR024925">
    <property type="entry name" value="Malonyl_CoA-ACP_transAc"/>
</dbReference>
<dbReference type="EC" id="2.3.1.39" evidence="4"/>
<dbReference type="InterPro" id="IPR001227">
    <property type="entry name" value="Ac_transferase_dom_sf"/>
</dbReference>
<evidence type="ECO:0000313" key="6">
    <source>
        <dbReference type="EMBL" id="MEK8129276.1"/>
    </source>
</evidence>
<gene>
    <name evidence="6" type="ORF">WMW72_15325</name>
</gene>
<dbReference type="PIRSF" id="PIRSF000446">
    <property type="entry name" value="Mct"/>
    <property type="match status" value="1"/>
</dbReference>
<reference evidence="6 7" key="1">
    <citation type="submission" date="2024-04" db="EMBL/GenBank/DDBJ databases">
        <title>draft genome sequnece of Paenibacillus filicis.</title>
        <authorList>
            <person name="Kim D.-U."/>
        </authorList>
    </citation>
    <scope>NUCLEOTIDE SEQUENCE [LARGE SCALE GENOMIC DNA]</scope>
    <source>
        <strain evidence="6 7">KACC14197</strain>
    </source>
</reference>
<proteinExistence type="inferred from homology"/>
<accession>A0ABU9DK85</accession>
<dbReference type="InterPro" id="IPR050858">
    <property type="entry name" value="Mal-CoA-ACP_Trans/PKS_FabD"/>
</dbReference>
<dbReference type="InterPro" id="IPR016036">
    <property type="entry name" value="Malonyl_transacylase_ACP-bd"/>
</dbReference>
<evidence type="ECO:0000256" key="1">
    <source>
        <dbReference type="ARBA" id="ARBA00022679"/>
    </source>
</evidence>
<comment type="similarity">
    <text evidence="4">Belongs to the fabD family.</text>
</comment>
<dbReference type="SUPFAM" id="SSF52151">
    <property type="entry name" value="FabD/lysophospholipase-like"/>
    <property type="match status" value="1"/>
</dbReference>
<dbReference type="Gene3D" id="3.30.70.250">
    <property type="entry name" value="Malonyl-CoA ACP transacylase, ACP-binding"/>
    <property type="match status" value="1"/>
</dbReference>
<dbReference type="PANTHER" id="PTHR42681">
    <property type="entry name" value="MALONYL-COA-ACYL CARRIER PROTEIN TRANSACYLASE, MITOCHONDRIAL"/>
    <property type="match status" value="1"/>
</dbReference>
<dbReference type="Pfam" id="PF00698">
    <property type="entry name" value="Acyl_transf_1"/>
    <property type="match status" value="1"/>
</dbReference>
<comment type="catalytic activity">
    <reaction evidence="3 4">
        <text>holo-[ACP] + malonyl-CoA = malonyl-[ACP] + CoA</text>
        <dbReference type="Rhea" id="RHEA:41792"/>
        <dbReference type="Rhea" id="RHEA-COMP:9623"/>
        <dbReference type="Rhea" id="RHEA-COMP:9685"/>
        <dbReference type="ChEBI" id="CHEBI:57287"/>
        <dbReference type="ChEBI" id="CHEBI:57384"/>
        <dbReference type="ChEBI" id="CHEBI:64479"/>
        <dbReference type="ChEBI" id="CHEBI:78449"/>
        <dbReference type="EC" id="2.3.1.39"/>
    </reaction>
</comment>
<organism evidence="6 7">
    <name type="scientific">Paenibacillus filicis</name>
    <dbReference type="NCBI Taxonomy" id="669464"/>
    <lineage>
        <taxon>Bacteria</taxon>
        <taxon>Bacillati</taxon>
        <taxon>Bacillota</taxon>
        <taxon>Bacilli</taxon>
        <taxon>Bacillales</taxon>
        <taxon>Paenibacillaceae</taxon>
        <taxon>Paenibacillus</taxon>
    </lineage>
</organism>
<dbReference type="SMART" id="SM00827">
    <property type="entry name" value="PKS_AT"/>
    <property type="match status" value="1"/>
</dbReference>